<comment type="caution">
    <text evidence="1">The sequence shown here is derived from an EMBL/GenBank/DDBJ whole genome shotgun (WGS) entry which is preliminary data.</text>
</comment>
<protein>
    <submittedName>
        <fullName evidence="1">Uncharacterized protein</fullName>
    </submittedName>
</protein>
<reference evidence="1" key="1">
    <citation type="submission" date="2020-07" db="EMBL/GenBank/DDBJ databases">
        <title>Huge and variable diversity of episymbiotic CPR bacteria and DPANN archaea in groundwater ecosystems.</title>
        <authorList>
            <person name="He C.Y."/>
            <person name="Keren R."/>
            <person name="Whittaker M."/>
            <person name="Farag I.F."/>
            <person name="Doudna J."/>
            <person name="Cate J.H.D."/>
            <person name="Banfield J.F."/>
        </authorList>
    </citation>
    <scope>NUCLEOTIDE SEQUENCE</scope>
    <source>
        <strain evidence="1">NC_groundwater_972_Pr1_S-0.2um_49_27</strain>
    </source>
</reference>
<gene>
    <name evidence="1" type="ORF">HY220_00010</name>
</gene>
<sequence>MKSKNLITIVGVLILLAAGYWWWSSSSSSGGAIPQSPYAQQIDQDLSGYKRLETLSPNPDVFQNKLFQSLQSSGGNAILVGSSTSSVFKGKANPFLP</sequence>
<accession>A0A9D6QTF9</accession>
<evidence type="ECO:0000313" key="1">
    <source>
        <dbReference type="EMBL" id="MBI3627127.1"/>
    </source>
</evidence>
<name>A0A9D6QTF9_9BACT</name>
<evidence type="ECO:0000313" key="2">
    <source>
        <dbReference type="Proteomes" id="UP000808388"/>
    </source>
</evidence>
<dbReference type="AlphaFoldDB" id="A0A9D6QTF9"/>
<proteinExistence type="predicted"/>
<dbReference type="Proteomes" id="UP000808388">
    <property type="component" value="Unassembled WGS sequence"/>
</dbReference>
<dbReference type="EMBL" id="JACQCQ010000001">
    <property type="protein sequence ID" value="MBI3627127.1"/>
    <property type="molecule type" value="Genomic_DNA"/>
</dbReference>
<organism evidence="1 2">
    <name type="scientific">Candidatus Sungiibacteriota bacterium</name>
    <dbReference type="NCBI Taxonomy" id="2750080"/>
    <lineage>
        <taxon>Bacteria</taxon>
        <taxon>Candidatus Sungiibacteriota</taxon>
    </lineage>
</organism>